<dbReference type="Pfam" id="PF00126">
    <property type="entry name" value="HTH_1"/>
    <property type="match status" value="1"/>
</dbReference>
<evidence type="ECO:0000256" key="4">
    <source>
        <dbReference type="ARBA" id="ARBA00023163"/>
    </source>
</evidence>
<name>A0ABQ6EYM2_9VIBR</name>
<dbReference type="PANTHER" id="PTHR30537:SF5">
    <property type="entry name" value="HTH-TYPE TRANSCRIPTIONAL ACTIVATOR TTDR-RELATED"/>
    <property type="match status" value="1"/>
</dbReference>
<dbReference type="Gene3D" id="3.40.190.290">
    <property type="match status" value="1"/>
</dbReference>
<keyword evidence="7" id="KW-1185">Reference proteome</keyword>
<dbReference type="InterPro" id="IPR058163">
    <property type="entry name" value="LysR-type_TF_proteobact-type"/>
</dbReference>
<evidence type="ECO:0000313" key="7">
    <source>
        <dbReference type="Proteomes" id="UP001157138"/>
    </source>
</evidence>
<sequence>MLDRIDNGWLYTFMCVYEHQSFAKASEHLDTPSSNVSRHIQQLECELGSKLFYRTTRRVTPTPIGELLFSEIKEPLFNLNQSIQNITAASSSLKATVRISAPDIPEIGNVLADFLTEYTNIHLSCEHSTSIESAIKGSPDIIISFERGVLDDRDWISKPIYQWESTVLASPKCIKRYGLPRTVSELETLPCISSYKAFNGNPWIFTEPTTNTILRFAPKTKIDVDGGFIARAIAIRGLGFVALPKTFCSQEISSDHLREIKLDYPLSPLTLFIHYRAISYHSFITKKLVEFILNRIS</sequence>
<dbReference type="EMBL" id="BSPW01000038">
    <property type="protein sequence ID" value="GLT18283.1"/>
    <property type="molecule type" value="Genomic_DNA"/>
</dbReference>
<proteinExistence type="inferred from homology"/>
<protein>
    <submittedName>
        <fullName evidence="6">LysR family transcriptional regulator</fullName>
    </submittedName>
</protein>
<keyword evidence="2" id="KW-0805">Transcription regulation</keyword>
<evidence type="ECO:0000256" key="3">
    <source>
        <dbReference type="ARBA" id="ARBA00023125"/>
    </source>
</evidence>
<keyword evidence="3" id="KW-0238">DNA-binding</keyword>
<gene>
    <name evidence="6" type="ORF">GCM10007938_20610</name>
</gene>
<dbReference type="InterPro" id="IPR000847">
    <property type="entry name" value="LysR_HTH_N"/>
</dbReference>
<evidence type="ECO:0000256" key="2">
    <source>
        <dbReference type="ARBA" id="ARBA00023015"/>
    </source>
</evidence>
<dbReference type="Gene3D" id="1.10.10.10">
    <property type="entry name" value="Winged helix-like DNA-binding domain superfamily/Winged helix DNA-binding domain"/>
    <property type="match status" value="1"/>
</dbReference>
<dbReference type="InterPro" id="IPR005119">
    <property type="entry name" value="LysR_subst-bd"/>
</dbReference>
<dbReference type="SUPFAM" id="SSF46785">
    <property type="entry name" value="Winged helix' DNA-binding domain"/>
    <property type="match status" value="1"/>
</dbReference>
<feature type="domain" description="HTH lysR-type" evidence="5">
    <location>
        <begin position="5"/>
        <end position="62"/>
    </location>
</feature>
<keyword evidence="4" id="KW-0804">Transcription</keyword>
<dbReference type="Pfam" id="PF03466">
    <property type="entry name" value="LysR_substrate"/>
    <property type="match status" value="1"/>
</dbReference>
<comment type="similarity">
    <text evidence="1">Belongs to the LysR transcriptional regulatory family.</text>
</comment>
<reference evidence="7" key="1">
    <citation type="journal article" date="2019" name="Int. J. Syst. Evol. Microbiol.">
        <title>The Global Catalogue of Microorganisms (GCM) 10K type strain sequencing project: providing services to taxonomists for standard genome sequencing and annotation.</title>
        <authorList>
            <consortium name="The Broad Institute Genomics Platform"/>
            <consortium name="The Broad Institute Genome Sequencing Center for Infectious Disease"/>
            <person name="Wu L."/>
            <person name="Ma J."/>
        </authorList>
    </citation>
    <scope>NUCLEOTIDE SEQUENCE [LARGE SCALE GENOMIC DNA]</scope>
    <source>
        <strain evidence="7">NBRC 108723</strain>
    </source>
</reference>
<dbReference type="PANTHER" id="PTHR30537">
    <property type="entry name" value="HTH-TYPE TRANSCRIPTIONAL REGULATOR"/>
    <property type="match status" value="1"/>
</dbReference>
<dbReference type="SUPFAM" id="SSF53850">
    <property type="entry name" value="Periplasmic binding protein-like II"/>
    <property type="match status" value="1"/>
</dbReference>
<dbReference type="InterPro" id="IPR036388">
    <property type="entry name" value="WH-like_DNA-bd_sf"/>
</dbReference>
<comment type="caution">
    <text evidence="6">The sequence shown here is derived from an EMBL/GenBank/DDBJ whole genome shotgun (WGS) entry which is preliminary data.</text>
</comment>
<dbReference type="PROSITE" id="PS50931">
    <property type="entry name" value="HTH_LYSR"/>
    <property type="match status" value="1"/>
</dbReference>
<dbReference type="InterPro" id="IPR036390">
    <property type="entry name" value="WH_DNA-bd_sf"/>
</dbReference>
<evidence type="ECO:0000313" key="6">
    <source>
        <dbReference type="EMBL" id="GLT18283.1"/>
    </source>
</evidence>
<accession>A0ABQ6EYM2</accession>
<organism evidence="6 7">
    <name type="scientific">Vibrio zhanjiangensis</name>
    <dbReference type="NCBI Taxonomy" id="1046128"/>
    <lineage>
        <taxon>Bacteria</taxon>
        <taxon>Pseudomonadati</taxon>
        <taxon>Pseudomonadota</taxon>
        <taxon>Gammaproteobacteria</taxon>
        <taxon>Vibrionales</taxon>
        <taxon>Vibrionaceae</taxon>
        <taxon>Vibrio</taxon>
    </lineage>
</organism>
<dbReference type="Proteomes" id="UP001157138">
    <property type="component" value="Unassembled WGS sequence"/>
</dbReference>
<evidence type="ECO:0000256" key="1">
    <source>
        <dbReference type="ARBA" id="ARBA00009437"/>
    </source>
</evidence>
<evidence type="ECO:0000259" key="5">
    <source>
        <dbReference type="PROSITE" id="PS50931"/>
    </source>
</evidence>